<name>A0A4S2MTV1_9PEZI</name>
<gene>
    <name evidence="2" type="ORF">EX30DRAFT_72709</name>
</gene>
<feature type="compositionally biased region" description="Basic and acidic residues" evidence="1">
    <location>
        <begin position="32"/>
        <end position="55"/>
    </location>
</feature>
<feature type="compositionally biased region" description="Low complexity" evidence="1">
    <location>
        <begin position="169"/>
        <end position="184"/>
    </location>
</feature>
<organism evidence="2 3">
    <name type="scientific">Ascodesmis nigricans</name>
    <dbReference type="NCBI Taxonomy" id="341454"/>
    <lineage>
        <taxon>Eukaryota</taxon>
        <taxon>Fungi</taxon>
        <taxon>Dikarya</taxon>
        <taxon>Ascomycota</taxon>
        <taxon>Pezizomycotina</taxon>
        <taxon>Pezizomycetes</taxon>
        <taxon>Pezizales</taxon>
        <taxon>Ascodesmidaceae</taxon>
        <taxon>Ascodesmis</taxon>
    </lineage>
</organism>
<protein>
    <submittedName>
        <fullName evidence="2">Uncharacterized protein</fullName>
    </submittedName>
</protein>
<evidence type="ECO:0000313" key="2">
    <source>
        <dbReference type="EMBL" id="TGZ79962.1"/>
    </source>
</evidence>
<proteinExistence type="predicted"/>
<dbReference type="AlphaFoldDB" id="A0A4S2MTV1"/>
<evidence type="ECO:0000256" key="1">
    <source>
        <dbReference type="SAM" id="MobiDB-lite"/>
    </source>
</evidence>
<sequence length="254" mass="28953">MRDEGLPHHIARKNANEENLELLRDATVVREEAEEARRELEEERKSLQELKEARAKAMAGNSLEAMEEREILGLGGRKKESGGKKNKGKGKELQKSHTEDAPEVDPHGQPERESDSEASLYLQPYSSFSSKTPQLEKGKPVKAWKRKAKHLTPSEPDEHPLLESEDVSESNSNFEPSSSEPPSSQLTKFSETPPPTRRSARNKRPMQEPPEIQRVTTRSNAKKAKLETEQLEVEVVVTRSRKRRRKRRVVCWHG</sequence>
<dbReference type="EMBL" id="ML220128">
    <property type="protein sequence ID" value="TGZ79962.1"/>
    <property type="molecule type" value="Genomic_DNA"/>
</dbReference>
<feature type="compositionally biased region" description="Basic and acidic residues" evidence="1">
    <location>
        <begin position="66"/>
        <end position="115"/>
    </location>
</feature>
<evidence type="ECO:0000313" key="3">
    <source>
        <dbReference type="Proteomes" id="UP000298138"/>
    </source>
</evidence>
<dbReference type="Proteomes" id="UP000298138">
    <property type="component" value="Unassembled WGS sequence"/>
</dbReference>
<reference evidence="2 3" key="1">
    <citation type="submission" date="2019-04" db="EMBL/GenBank/DDBJ databases">
        <title>Comparative genomics and transcriptomics to analyze fruiting body development in filamentous ascomycetes.</title>
        <authorList>
            <consortium name="DOE Joint Genome Institute"/>
            <person name="Lutkenhaus R."/>
            <person name="Traeger S."/>
            <person name="Breuer J."/>
            <person name="Kuo A."/>
            <person name="Lipzen A."/>
            <person name="Pangilinan J."/>
            <person name="Dilworth D."/>
            <person name="Sandor L."/>
            <person name="Poggeler S."/>
            <person name="Barry K."/>
            <person name="Grigoriev I.V."/>
            <person name="Nowrousian M."/>
        </authorList>
    </citation>
    <scope>NUCLEOTIDE SEQUENCE [LARGE SCALE GENOMIC DNA]</scope>
    <source>
        <strain evidence="2 3">CBS 389.68</strain>
    </source>
</reference>
<feature type="compositionally biased region" description="Basic residues" evidence="1">
    <location>
        <begin position="140"/>
        <end position="150"/>
    </location>
</feature>
<feature type="region of interest" description="Disordered" evidence="1">
    <location>
        <begin position="32"/>
        <end position="224"/>
    </location>
</feature>
<feature type="compositionally biased region" description="Polar residues" evidence="1">
    <location>
        <begin position="124"/>
        <end position="133"/>
    </location>
</feature>
<keyword evidence="3" id="KW-1185">Reference proteome</keyword>
<dbReference type="InParanoid" id="A0A4S2MTV1"/>
<accession>A0A4S2MTV1</accession>